<gene>
    <name evidence="2" type="ORF">GNY06_02110</name>
</gene>
<dbReference type="Proteomes" id="UP000553459">
    <property type="component" value="Unassembled WGS sequence"/>
</dbReference>
<dbReference type="RefSeq" id="WP_166518591.1">
    <property type="nucleotide sequence ID" value="NZ_JAAABJ010000229.1"/>
</dbReference>
<evidence type="ECO:0000259" key="1">
    <source>
        <dbReference type="SMART" id="SM00421"/>
    </source>
</evidence>
<sequence length="73" mass="8152">MQINGAKKKRQSFPKESWKCCAFTQGGLSIHQIAAKSVITPDTVKFHRIKLFEKTGTKNIVEALAYATSNKLL</sequence>
<reference evidence="2 3" key="1">
    <citation type="submission" date="2019-11" db="EMBL/GenBank/DDBJ databases">
        <title>Characterization of Elizabethkingia argenteiflava sp. nov., isolated from inner surface of Soybean Pods.</title>
        <authorList>
            <person name="Mo S."/>
        </authorList>
    </citation>
    <scope>NUCLEOTIDE SEQUENCE [LARGE SCALE GENOMIC DNA]</scope>
    <source>
        <strain evidence="2 3">YB22</strain>
    </source>
</reference>
<organism evidence="2 3">
    <name type="scientific">Elizabethkingia argenteiflava</name>
    <dbReference type="NCBI Taxonomy" id="2681556"/>
    <lineage>
        <taxon>Bacteria</taxon>
        <taxon>Pseudomonadati</taxon>
        <taxon>Bacteroidota</taxon>
        <taxon>Flavobacteriia</taxon>
        <taxon>Flavobacteriales</taxon>
        <taxon>Weeksellaceae</taxon>
        <taxon>Elizabethkingia</taxon>
    </lineage>
</organism>
<comment type="caution">
    <text evidence="2">The sequence shown here is derived from an EMBL/GenBank/DDBJ whole genome shotgun (WGS) entry which is preliminary data.</text>
</comment>
<protein>
    <recommendedName>
        <fullName evidence="1">HTH luxR-type domain-containing protein</fullName>
    </recommendedName>
</protein>
<evidence type="ECO:0000313" key="2">
    <source>
        <dbReference type="EMBL" id="NAW50231.1"/>
    </source>
</evidence>
<dbReference type="GO" id="GO:0003677">
    <property type="term" value="F:DNA binding"/>
    <property type="evidence" value="ECO:0007669"/>
    <property type="project" value="InterPro"/>
</dbReference>
<dbReference type="EMBL" id="JAAABJ010000229">
    <property type="protein sequence ID" value="NAW50231.1"/>
    <property type="molecule type" value="Genomic_DNA"/>
</dbReference>
<dbReference type="SUPFAM" id="SSF46894">
    <property type="entry name" value="C-terminal effector domain of the bipartite response regulators"/>
    <property type="match status" value="1"/>
</dbReference>
<feature type="domain" description="HTH luxR-type" evidence="1">
    <location>
        <begin position="10"/>
        <end position="67"/>
    </location>
</feature>
<dbReference type="GO" id="GO:0006355">
    <property type="term" value="P:regulation of DNA-templated transcription"/>
    <property type="evidence" value="ECO:0007669"/>
    <property type="project" value="InterPro"/>
</dbReference>
<dbReference type="Gene3D" id="1.10.10.10">
    <property type="entry name" value="Winged helix-like DNA-binding domain superfamily/Winged helix DNA-binding domain"/>
    <property type="match status" value="1"/>
</dbReference>
<evidence type="ECO:0000313" key="3">
    <source>
        <dbReference type="Proteomes" id="UP000553459"/>
    </source>
</evidence>
<proteinExistence type="predicted"/>
<dbReference type="InterPro" id="IPR016032">
    <property type="entry name" value="Sig_transdc_resp-reg_C-effctor"/>
</dbReference>
<dbReference type="SMART" id="SM00421">
    <property type="entry name" value="HTH_LUXR"/>
    <property type="match status" value="1"/>
</dbReference>
<name>A0A845PT64_9FLAO</name>
<dbReference type="InterPro" id="IPR036388">
    <property type="entry name" value="WH-like_DNA-bd_sf"/>
</dbReference>
<accession>A0A845PT64</accession>
<dbReference type="InterPro" id="IPR000792">
    <property type="entry name" value="Tscrpt_reg_LuxR_C"/>
</dbReference>
<keyword evidence="3" id="KW-1185">Reference proteome</keyword>
<dbReference type="AlphaFoldDB" id="A0A845PT64"/>
<dbReference type="Pfam" id="PF00196">
    <property type="entry name" value="GerE"/>
    <property type="match status" value="1"/>
</dbReference>